<dbReference type="Proteomes" id="UP000013243">
    <property type="component" value="Plasmid unnamed1"/>
</dbReference>
<dbReference type="RefSeq" id="WP_040643168.1">
    <property type="nucleotide sequence ID" value="NZ_CP015231.1"/>
</dbReference>
<dbReference type="EMBL" id="CP015231">
    <property type="protein sequence ID" value="ANP43169.1"/>
    <property type="molecule type" value="Genomic_DNA"/>
</dbReference>
<dbReference type="InterPro" id="IPR012349">
    <property type="entry name" value="Split_barrel_FMN-bd"/>
</dbReference>
<dbReference type="KEGG" id="rmb:K529_020650"/>
<organism evidence="2 3">
    <name type="scientific">Tritonibacter mobilis F1926</name>
    <dbReference type="NCBI Taxonomy" id="1265309"/>
    <lineage>
        <taxon>Bacteria</taxon>
        <taxon>Pseudomonadati</taxon>
        <taxon>Pseudomonadota</taxon>
        <taxon>Alphaproteobacteria</taxon>
        <taxon>Rhodobacterales</taxon>
        <taxon>Paracoccaceae</taxon>
        <taxon>Tritonibacter</taxon>
    </lineage>
</organism>
<dbReference type="OrthoDB" id="9790331at2"/>
<keyword evidence="2" id="KW-0614">Plasmid</keyword>
<accession>A0A1B1A9D5</accession>
<dbReference type="SUPFAM" id="SSF50475">
    <property type="entry name" value="FMN-binding split barrel"/>
    <property type="match status" value="1"/>
</dbReference>
<dbReference type="InterPro" id="IPR011576">
    <property type="entry name" value="Pyridox_Oxase_N"/>
</dbReference>
<dbReference type="AlphaFoldDB" id="A0A1B1A9D5"/>
<dbReference type="InterPro" id="IPR024029">
    <property type="entry name" value="Pyridox_Oxase_FMN-dep"/>
</dbReference>
<reference evidence="2 3" key="1">
    <citation type="journal article" date="2016" name="ISME J.">
        <title>Global occurrence and heterogeneity of the Roseobacter-clade species Ruegeria mobilis.</title>
        <authorList>
            <person name="Sonnenschein E."/>
            <person name="Gram L."/>
        </authorList>
    </citation>
    <scope>NUCLEOTIDE SEQUENCE [LARGE SCALE GENOMIC DNA]</scope>
    <source>
        <strain evidence="2 3">F1926</strain>
        <plasmid evidence="2 3">unnamed1</plasmid>
    </source>
</reference>
<geneLocation type="plasmid" evidence="2 3">
    <name>unnamed1</name>
</geneLocation>
<sequence length="201" mass="22064">MNFVASIEDLEALYGTPGAPSLRKVARQMTPLYRKWIMASRLCMLATVGPEGTDDSPRGDDGPVVLELDPGTLALPDWYGNNRIDSLRNIVRDGRVSLMFLVPGSNNVVRVNGTAKVTADPDLLQRFDKAGKLPRAVIVIKINEIYSQCARALMRSRIWTSGNEADGLPSMGEILAEQTAGEEGGRAYDEEWAPRAAKTMW</sequence>
<dbReference type="Gene3D" id="2.30.110.10">
    <property type="entry name" value="Electron Transport, Fmn-binding Protein, Chain A"/>
    <property type="match status" value="1"/>
</dbReference>
<proteinExistence type="predicted"/>
<dbReference type="PANTHER" id="PTHR42815:SF2">
    <property type="entry name" value="FAD-BINDING, PUTATIVE (AFU_ORTHOLOGUE AFUA_6G07600)-RELATED"/>
    <property type="match status" value="1"/>
</dbReference>
<dbReference type="PANTHER" id="PTHR42815">
    <property type="entry name" value="FAD-BINDING, PUTATIVE (AFU_ORTHOLOGUE AFUA_6G07600)-RELATED"/>
    <property type="match status" value="1"/>
</dbReference>
<dbReference type="Pfam" id="PF01243">
    <property type="entry name" value="PNPOx_N"/>
    <property type="match status" value="1"/>
</dbReference>
<evidence type="ECO:0000313" key="3">
    <source>
        <dbReference type="Proteomes" id="UP000013243"/>
    </source>
</evidence>
<gene>
    <name evidence="2" type="ORF">K529_020650</name>
</gene>
<evidence type="ECO:0000259" key="1">
    <source>
        <dbReference type="Pfam" id="PF01243"/>
    </source>
</evidence>
<evidence type="ECO:0000313" key="2">
    <source>
        <dbReference type="EMBL" id="ANP43169.1"/>
    </source>
</evidence>
<dbReference type="GeneID" id="28252299"/>
<feature type="domain" description="Pyridoxamine 5'-phosphate oxidase N-terminal" evidence="1">
    <location>
        <begin position="30"/>
        <end position="149"/>
    </location>
</feature>
<name>A0A1B1A9D5_9RHOB</name>
<protein>
    <submittedName>
        <fullName evidence="2">Pyridoxamine 5'-phosphate oxidase</fullName>
    </submittedName>
</protein>
<dbReference type="NCBIfam" id="TIGR04025">
    <property type="entry name" value="PPOX_FMN_DR2398"/>
    <property type="match status" value="1"/>
</dbReference>